<dbReference type="PROSITE" id="PS00606">
    <property type="entry name" value="KS3_1"/>
    <property type="match status" value="1"/>
</dbReference>
<comment type="function">
    <text evidence="11">Involved in the type II fatty acid elongation cycle. Catalyzes the elongation of a wide range of acyl-ACP by the addition of two carbons from malonyl-ACP to an acyl acceptor. Can efficiently catalyze the conversion of palmitoleoyl-ACP (cis-hexadec-9-enoyl-ACP) to cis-vaccenoyl-ACP (cis-octadec-11-enoyl-ACP), an essential step in the thermal regulation of fatty acid composition.</text>
</comment>
<evidence type="ECO:0000313" key="16">
    <source>
        <dbReference type="Proteomes" id="UP000269883"/>
    </source>
</evidence>
<dbReference type="KEGG" id="dfl:DFE_2220"/>
<feature type="active site" description="For beta-ketoacyl synthase activity" evidence="12">
    <location>
        <position position="164"/>
    </location>
</feature>
<evidence type="ECO:0000256" key="6">
    <source>
        <dbReference type="ARBA" id="ARBA00022679"/>
    </source>
</evidence>
<protein>
    <recommendedName>
        <fullName evidence="4 11">3-oxoacyl-[acyl-carrier-protein] synthase 2</fullName>
        <ecNumber evidence="3 11">2.3.1.179</ecNumber>
    </recommendedName>
</protein>
<keyword evidence="16" id="KW-1185">Reference proteome</keyword>
<dbReference type="InterPro" id="IPR014030">
    <property type="entry name" value="Ketoacyl_synth_N"/>
</dbReference>
<dbReference type="OrthoDB" id="9808669at2"/>
<comment type="catalytic activity">
    <reaction evidence="11">
        <text>a fatty acyl-[ACP] + malonyl-[ACP] + H(+) = a 3-oxoacyl-[ACP] + holo-[ACP] + CO2</text>
        <dbReference type="Rhea" id="RHEA:22836"/>
        <dbReference type="Rhea" id="RHEA-COMP:9623"/>
        <dbReference type="Rhea" id="RHEA-COMP:9685"/>
        <dbReference type="Rhea" id="RHEA-COMP:9916"/>
        <dbReference type="Rhea" id="RHEA-COMP:14125"/>
        <dbReference type="ChEBI" id="CHEBI:15378"/>
        <dbReference type="ChEBI" id="CHEBI:16526"/>
        <dbReference type="ChEBI" id="CHEBI:64479"/>
        <dbReference type="ChEBI" id="CHEBI:78449"/>
        <dbReference type="ChEBI" id="CHEBI:78776"/>
        <dbReference type="ChEBI" id="CHEBI:138651"/>
    </reaction>
</comment>
<dbReference type="PANTHER" id="PTHR11712:SF336">
    <property type="entry name" value="3-OXOACYL-[ACYL-CARRIER-PROTEIN] SYNTHASE, MITOCHONDRIAL"/>
    <property type="match status" value="1"/>
</dbReference>
<dbReference type="InterPro" id="IPR016039">
    <property type="entry name" value="Thiolase-like"/>
</dbReference>
<dbReference type="PANTHER" id="PTHR11712">
    <property type="entry name" value="POLYKETIDE SYNTHASE-RELATED"/>
    <property type="match status" value="1"/>
</dbReference>
<keyword evidence="6 11" id="KW-0808">Transferase</keyword>
<comment type="catalytic activity">
    <reaction evidence="11">
        <text>(9Z)-hexadecenoyl-[ACP] + malonyl-[ACP] + H(+) = 3-oxo-(11Z)-octadecenoyl-[ACP] + holo-[ACP] + CO2</text>
        <dbReference type="Rhea" id="RHEA:55040"/>
        <dbReference type="Rhea" id="RHEA-COMP:9623"/>
        <dbReference type="Rhea" id="RHEA-COMP:9685"/>
        <dbReference type="Rhea" id="RHEA-COMP:10800"/>
        <dbReference type="Rhea" id="RHEA-COMP:14074"/>
        <dbReference type="ChEBI" id="CHEBI:15378"/>
        <dbReference type="ChEBI" id="CHEBI:16526"/>
        <dbReference type="ChEBI" id="CHEBI:64479"/>
        <dbReference type="ChEBI" id="CHEBI:78449"/>
        <dbReference type="ChEBI" id="CHEBI:83989"/>
        <dbReference type="ChEBI" id="CHEBI:138538"/>
        <dbReference type="EC" id="2.3.1.179"/>
    </reaction>
</comment>
<evidence type="ECO:0000256" key="12">
    <source>
        <dbReference type="PIRSR" id="PIRSR000447-1"/>
    </source>
</evidence>
<dbReference type="GO" id="GO:0004315">
    <property type="term" value="F:3-oxoacyl-[acyl-carrier-protein] synthase activity"/>
    <property type="evidence" value="ECO:0007669"/>
    <property type="project" value="UniProtKB-UniRule"/>
</dbReference>
<reference evidence="15 16" key="1">
    <citation type="journal article" date="2018" name="Sci. Adv.">
        <title>Multi-heme cytochromes provide a pathway for survival in energy-limited environments.</title>
        <authorList>
            <person name="Deng X."/>
            <person name="Dohmae N."/>
            <person name="Nealson K.H."/>
            <person name="Hashimoto K."/>
            <person name="Okamoto A."/>
        </authorList>
    </citation>
    <scope>NUCLEOTIDE SEQUENCE [LARGE SCALE GENOMIC DNA]</scope>
    <source>
        <strain evidence="15 16">IS5</strain>
    </source>
</reference>
<evidence type="ECO:0000259" key="14">
    <source>
        <dbReference type="PROSITE" id="PS52004"/>
    </source>
</evidence>
<dbReference type="Pfam" id="PF00109">
    <property type="entry name" value="ketoacyl-synt"/>
    <property type="match status" value="1"/>
</dbReference>
<dbReference type="EMBL" id="AP017378">
    <property type="protein sequence ID" value="BBD08946.1"/>
    <property type="molecule type" value="Genomic_DNA"/>
</dbReference>
<evidence type="ECO:0000256" key="2">
    <source>
        <dbReference type="ARBA" id="ARBA00008467"/>
    </source>
</evidence>
<dbReference type="FunFam" id="3.40.47.10:FF:000009">
    <property type="entry name" value="3-oxoacyl-[acyl-carrier-protein] synthase 2"/>
    <property type="match status" value="1"/>
</dbReference>
<dbReference type="GO" id="GO:0005829">
    <property type="term" value="C:cytosol"/>
    <property type="evidence" value="ECO:0007669"/>
    <property type="project" value="TreeGrafter"/>
</dbReference>
<dbReference type="InterPro" id="IPR017568">
    <property type="entry name" value="3-oxoacyl-ACP_synth-2"/>
</dbReference>
<accession>A0A2Z6B0L9</accession>
<comment type="pathway">
    <text evidence="1 11">Lipid metabolism; fatty acid biosynthesis.</text>
</comment>
<evidence type="ECO:0000256" key="4">
    <source>
        <dbReference type="ARBA" id="ARBA00014657"/>
    </source>
</evidence>
<evidence type="ECO:0000256" key="8">
    <source>
        <dbReference type="ARBA" id="ARBA00023098"/>
    </source>
</evidence>
<sequence length="414" mass="43567">MSRKRVVITGLSAITPIGNDVATSWKNLVAGVSGVGPVTKFDASDFATQIVAEVKDWVAKDHIPFKQAKRMEVFTQYAVHCGNMLMEDCAMTIDDSNSHRVGVLLGCGLGGLETIEATHAKYLDRGPRGVSPFFIPIVIGNMAPGQVSIFTGARGPNLATTSACASGTHAIGYAFSEILLGRADAMITGGVESTISHLALGGFSSMKAMSTRNDDPLRASRPFERDRDGFVMGEGCGLLMLEELEHAKARGAKIYAEIVGFGASGDAYHMTAPSEDGIGMKLCMKGALNDAGVSPQDVDCINAHGTSTPLNDLAESRSIKSVFGKHAYDIAITANKSMVGHLLGAAGGVEAVFSSLSLNEGVIPGTLNMENPGDECDLDYTANGSVERQVNYVLSNSFGFGGTNASVLLKRFED</sequence>
<dbReference type="AlphaFoldDB" id="A0A2Z6B0L9"/>
<keyword evidence="7" id="KW-0276">Fatty acid metabolism</keyword>
<dbReference type="RefSeq" id="WP_126379501.1">
    <property type="nucleotide sequence ID" value="NZ_AP017378.1"/>
</dbReference>
<evidence type="ECO:0000256" key="10">
    <source>
        <dbReference type="ARBA" id="ARBA00023315"/>
    </source>
</evidence>
<keyword evidence="9 11" id="KW-0275">Fatty acid biosynthesis</keyword>
<dbReference type="NCBIfam" id="NF005589">
    <property type="entry name" value="PRK07314.1"/>
    <property type="match status" value="1"/>
</dbReference>
<organism evidence="15 16">
    <name type="scientific">Desulfovibrio ferrophilus</name>
    <dbReference type="NCBI Taxonomy" id="241368"/>
    <lineage>
        <taxon>Bacteria</taxon>
        <taxon>Pseudomonadati</taxon>
        <taxon>Thermodesulfobacteriota</taxon>
        <taxon>Desulfovibrionia</taxon>
        <taxon>Desulfovibrionales</taxon>
        <taxon>Desulfovibrionaceae</taxon>
        <taxon>Desulfovibrio</taxon>
    </lineage>
</organism>
<dbReference type="InterPro" id="IPR020841">
    <property type="entry name" value="PKS_Beta-ketoAc_synthase_dom"/>
</dbReference>
<dbReference type="UniPathway" id="UPA00094"/>
<dbReference type="InterPro" id="IPR018201">
    <property type="entry name" value="Ketoacyl_synth_AS"/>
</dbReference>
<dbReference type="PIRSF" id="PIRSF000447">
    <property type="entry name" value="KAS_II"/>
    <property type="match status" value="1"/>
</dbReference>
<comment type="similarity">
    <text evidence="2 11 13">Belongs to the thiolase-like superfamily. Beta-ketoacyl-ACP synthases family.</text>
</comment>
<proteinExistence type="inferred from homology"/>
<evidence type="ECO:0000313" key="15">
    <source>
        <dbReference type="EMBL" id="BBD08946.1"/>
    </source>
</evidence>
<dbReference type="PROSITE" id="PS52004">
    <property type="entry name" value="KS3_2"/>
    <property type="match status" value="1"/>
</dbReference>
<keyword evidence="8" id="KW-0443">Lipid metabolism</keyword>
<gene>
    <name evidence="15" type="ORF">DFE_2220</name>
</gene>
<dbReference type="Gene3D" id="3.40.47.10">
    <property type="match status" value="1"/>
</dbReference>
<dbReference type="Proteomes" id="UP000269883">
    <property type="component" value="Chromosome"/>
</dbReference>
<dbReference type="InterPro" id="IPR000794">
    <property type="entry name" value="Beta-ketoacyl_synthase"/>
</dbReference>
<evidence type="ECO:0000256" key="11">
    <source>
        <dbReference type="PIRNR" id="PIRNR000447"/>
    </source>
</evidence>
<evidence type="ECO:0000256" key="5">
    <source>
        <dbReference type="ARBA" id="ARBA00022516"/>
    </source>
</evidence>
<keyword evidence="5 11" id="KW-0444">Lipid biosynthesis</keyword>
<dbReference type="InterPro" id="IPR014031">
    <property type="entry name" value="Ketoacyl_synth_C"/>
</dbReference>
<evidence type="ECO:0000256" key="9">
    <source>
        <dbReference type="ARBA" id="ARBA00023160"/>
    </source>
</evidence>
<dbReference type="SUPFAM" id="SSF53901">
    <property type="entry name" value="Thiolase-like"/>
    <property type="match status" value="2"/>
</dbReference>
<feature type="domain" description="Ketosynthase family 3 (KS3)" evidence="14">
    <location>
        <begin position="3"/>
        <end position="411"/>
    </location>
</feature>
<dbReference type="SMART" id="SM00825">
    <property type="entry name" value="PKS_KS"/>
    <property type="match status" value="1"/>
</dbReference>
<evidence type="ECO:0000256" key="3">
    <source>
        <dbReference type="ARBA" id="ARBA00012356"/>
    </source>
</evidence>
<evidence type="ECO:0000256" key="1">
    <source>
        <dbReference type="ARBA" id="ARBA00005194"/>
    </source>
</evidence>
<dbReference type="EC" id="2.3.1.179" evidence="3 11"/>
<keyword evidence="10 11" id="KW-0012">Acyltransferase</keyword>
<dbReference type="NCBIfam" id="TIGR03150">
    <property type="entry name" value="fabF"/>
    <property type="match status" value="1"/>
</dbReference>
<dbReference type="CDD" id="cd00834">
    <property type="entry name" value="KAS_I_II"/>
    <property type="match status" value="1"/>
</dbReference>
<evidence type="ECO:0000256" key="7">
    <source>
        <dbReference type="ARBA" id="ARBA00022832"/>
    </source>
</evidence>
<name>A0A2Z6B0L9_9BACT</name>
<evidence type="ECO:0000256" key="13">
    <source>
        <dbReference type="RuleBase" id="RU003694"/>
    </source>
</evidence>
<dbReference type="GO" id="GO:0006633">
    <property type="term" value="P:fatty acid biosynthetic process"/>
    <property type="evidence" value="ECO:0007669"/>
    <property type="project" value="UniProtKB-UniRule"/>
</dbReference>
<dbReference type="Pfam" id="PF02801">
    <property type="entry name" value="Ketoacyl-synt_C"/>
    <property type="match status" value="1"/>
</dbReference>